<dbReference type="AlphaFoldDB" id="A0A834MCG3"/>
<protein>
    <submittedName>
        <fullName evidence="1">Uncharacterized protein</fullName>
    </submittedName>
</protein>
<dbReference type="EMBL" id="JAACXV010011990">
    <property type="protein sequence ID" value="KAF7274860.1"/>
    <property type="molecule type" value="Genomic_DNA"/>
</dbReference>
<organism evidence="1 2">
    <name type="scientific">Rhynchophorus ferrugineus</name>
    <name type="common">Red palm weevil</name>
    <name type="synonym">Curculio ferrugineus</name>
    <dbReference type="NCBI Taxonomy" id="354439"/>
    <lineage>
        <taxon>Eukaryota</taxon>
        <taxon>Metazoa</taxon>
        <taxon>Ecdysozoa</taxon>
        <taxon>Arthropoda</taxon>
        <taxon>Hexapoda</taxon>
        <taxon>Insecta</taxon>
        <taxon>Pterygota</taxon>
        <taxon>Neoptera</taxon>
        <taxon>Endopterygota</taxon>
        <taxon>Coleoptera</taxon>
        <taxon>Polyphaga</taxon>
        <taxon>Cucujiformia</taxon>
        <taxon>Curculionidae</taxon>
        <taxon>Dryophthorinae</taxon>
        <taxon>Rhynchophorus</taxon>
    </lineage>
</organism>
<dbReference type="Proteomes" id="UP000625711">
    <property type="component" value="Unassembled WGS sequence"/>
</dbReference>
<sequence length="91" mass="10095">MTPHQNSTSILLYPFAKEPELSAPVQARKIISGVPCLQTVSTRFVVAVDNRPVGHQEMLSLVVQHRKHTINNGRIISGQDFTLPSLKTNHP</sequence>
<name>A0A834MCG3_RHYFE</name>
<comment type="caution">
    <text evidence="1">The sequence shown here is derived from an EMBL/GenBank/DDBJ whole genome shotgun (WGS) entry which is preliminary data.</text>
</comment>
<proteinExistence type="predicted"/>
<reference evidence="1" key="1">
    <citation type="submission" date="2020-08" db="EMBL/GenBank/DDBJ databases">
        <title>Genome sequencing and assembly of the red palm weevil Rhynchophorus ferrugineus.</title>
        <authorList>
            <person name="Dias G.B."/>
            <person name="Bergman C.M."/>
            <person name="Manee M."/>
        </authorList>
    </citation>
    <scope>NUCLEOTIDE SEQUENCE</scope>
    <source>
        <strain evidence="1">AA-2017</strain>
        <tissue evidence="1">Whole larva</tissue>
    </source>
</reference>
<keyword evidence="2" id="KW-1185">Reference proteome</keyword>
<gene>
    <name evidence="1" type="ORF">GWI33_012476</name>
</gene>
<evidence type="ECO:0000313" key="1">
    <source>
        <dbReference type="EMBL" id="KAF7274860.1"/>
    </source>
</evidence>
<evidence type="ECO:0000313" key="2">
    <source>
        <dbReference type="Proteomes" id="UP000625711"/>
    </source>
</evidence>
<accession>A0A834MCG3</accession>